<name>A0AA47HYQ4_9GAMM</name>
<dbReference type="AlphaFoldDB" id="A0AA47HYQ4"/>
<keyword evidence="1" id="KW-1133">Transmembrane helix</keyword>
<proteinExistence type="predicted"/>
<dbReference type="EMBL" id="CP113257">
    <property type="protein sequence ID" value="WAE53219.1"/>
    <property type="molecule type" value="Genomic_DNA"/>
</dbReference>
<feature type="transmembrane region" description="Helical" evidence="1">
    <location>
        <begin position="92"/>
        <end position="116"/>
    </location>
</feature>
<evidence type="ECO:0000313" key="3">
    <source>
        <dbReference type="Proteomes" id="UP001164632"/>
    </source>
</evidence>
<feature type="transmembrane region" description="Helical" evidence="1">
    <location>
        <begin position="162"/>
        <end position="183"/>
    </location>
</feature>
<dbReference type="RefSeq" id="WP_267932070.1">
    <property type="nucleotide sequence ID" value="NZ_CP113257.1"/>
</dbReference>
<feature type="transmembrane region" description="Helical" evidence="1">
    <location>
        <begin position="63"/>
        <end position="80"/>
    </location>
</feature>
<organism evidence="2 3">
    <name type="scientific">Stutzerimonas frequens</name>
    <dbReference type="NCBI Taxonomy" id="2968969"/>
    <lineage>
        <taxon>Bacteria</taxon>
        <taxon>Pseudomonadati</taxon>
        <taxon>Pseudomonadota</taxon>
        <taxon>Gammaproteobacteria</taxon>
        <taxon>Pseudomonadales</taxon>
        <taxon>Pseudomonadaceae</taxon>
        <taxon>Stutzerimonas</taxon>
    </lineage>
</organism>
<evidence type="ECO:0000313" key="2">
    <source>
        <dbReference type="EMBL" id="WAE53219.1"/>
    </source>
</evidence>
<keyword evidence="1" id="KW-0472">Membrane</keyword>
<feature type="transmembrane region" description="Helical" evidence="1">
    <location>
        <begin position="137"/>
        <end position="156"/>
    </location>
</feature>
<gene>
    <name evidence="2" type="ORF">OSV15_03200</name>
</gene>
<protein>
    <recommendedName>
        <fullName evidence="4">Intracellular septation protein A</fullName>
    </recommendedName>
</protein>
<reference evidence="2" key="1">
    <citation type="submission" date="2022-11" db="EMBL/GenBank/DDBJ databases">
        <title>Genomic of Pseudomonas TF18.</title>
        <authorList>
            <person name="Liu T."/>
        </authorList>
    </citation>
    <scope>NUCLEOTIDE SEQUENCE</scope>
    <source>
        <strain evidence="2">TF18</strain>
    </source>
</reference>
<evidence type="ECO:0008006" key="4">
    <source>
        <dbReference type="Google" id="ProtNLM"/>
    </source>
</evidence>
<accession>A0AA47HYQ4</accession>
<dbReference type="Proteomes" id="UP001164632">
    <property type="component" value="Chromosome"/>
</dbReference>
<keyword evidence="1" id="KW-0812">Transmembrane</keyword>
<feature type="transmembrane region" description="Helical" evidence="1">
    <location>
        <begin position="38"/>
        <end position="56"/>
    </location>
</feature>
<sequence length="191" mass="21086">MLSRSPRMPAGTARLAGLALLFAGLAYPFAVYFGIEHLSPRAFAALLGALWLARLLSTGRSASRWTAAVALLFCLLLALLDDSTLLRWYPVLINVAMLVLFAGSLFSGMPVIERLARLQEPELPASGVRYTRQVTKVWVAFFILNGTIAAALTLWAPLSWWTLYNGLIAYVLIGLLFAGEWLVRQYVKDRA</sequence>
<evidence type="ECO:0000256" key="1">
    <source>
        <dbReference type="SAM" id="Phobius"/>
    </source>
</evidence>